<dbReference type="AlphaFoldDB" id="A0A6J5TZU8"/>
<evidence type="ECO:0000313" key="3">
    <source>
        <dbReference type="EMBL" id="CAB4299247.1"/>
    </source>
</evidence>
<feature type="region of interest" description="Disordered" evidence="1">
    <location>
        <begin position="1"/>
        <end position="59"/>
    </location>
</feature>
<reference evidence="2 4" key="2">
    <citation type="submission" date="2020-05" db="EMBL/GenBank/DDBJ databases">
        <authorList>
            <person name="Campoy J."/>
            <person name="Schneeberger K."/>
            <person name="Spophaly S."/>
        </authorList>
    </citation>
    <scope>NUCLEOTIDE SEQUENCE [LARGE SCALE GENOMIC DNA]</scope>
    <source>
        <strain evidence="2">PruArmRojPasFocal</strain>
    </source>
</reference>
<organism evidence="2 4">
    <name type="scientific">Prunus armeniaca</name>
    <name type="common">Apricot</name>
    <name type="synonym">Armeniaca vulgaris</name>
    <dbReference type="NCBI Taxonomy" id="36596"/>
    <lineage>
        <taxon>Eukaryota</taxon>
        <taxon>Viridiplantae</taxon>
        <taxon>Streptophyta</taxon>
        <taxon>Embryophyta</taxon>
        <taxon>Tracheophyta</taxon>
        <taxon>Spermatophyta</taxon>
        <taxon>Magnoliopsida</taxon>
        <taxon>eudicotyledons</taxon>
        <taxon>Gunneridae</taxon>
        <taxon>Pentapetalae</taxon>
        <taxon>rosids</taxon>
        <taxon>fabids</taxon>
        <taxon>Rosales</taxon>
        <taxon>Rosaceae</taxon>
        <taxon>Amygdaloideae</taxon>
        <taxon>Amygdaleae</taxon>
        <taxon>Prunus</taxon>
    </lineage>
</organism>
<accession>A0A6J5TZU8</accession>
<dbReference type="Proteomes" id="UP000507245">
    <property type="component" value="Unassembled WGS sequence"/>
</dbReference>
<protein>
    <submittedName>
        <fullName evidence="2">Uncharacterized protein</fullName>
    </submittedName>
</protein>
<evidence type="ECO:0000256" key="1">
    <source>
        <dbReference type="SAM" id="MobiDB-lite"/>
    </source>
</evidence>
<dbReference type="EMBL" id="CAEKDK010000002">
    <property type="protein sequence ID" value="CAB4268784.1"/>
    <property type="molecule type" value="Genomic_DNA"/>
</dbReference>
<gene>
    <name evidence="2" type="ORF">CURHAP_LOCUS13137</name>
    <name evidence="3" type="ORF">ORAREDHAP_LOCUS13048</name>
</gene>
<keyword evidence="5" id="KW-1185">Reference proteome</keyword>
<dbReference type="OrthoDB" id="1166144at2759"/>
<dbReference type="EMBL" id="CAEKKB010000002">
    <property type="protein sequence ID" value="CAB4299247.1"/>
    <property type="molecule type" value="Genomic_DNA"/>
</dbReference>
<evidence type="ECO:0000313" key="2">
    <source>
        <dbReference type="EMBL" id="CAB4268784.1"/>
    </source>
</evidence>
<feature type="compositionally biased region" description="Basic residues" evidence="1">
    <location>
        <begin position="1"/>
        <end position="12"/>
    </location>
</feature>
<reference evidence="5" key="1">
    <citation type="journal article" date="2020" name="Genome Biol.">
        <title>Gamete binning: chromosome-level and haplotype-resolved genome assembly enabled by high-throughput single-cell sequencing of gamete genomes.</title>
        <authorList>
            <person name="Campoy J.A."/>
            <person name="Sun H."/>
            <person name="Goel M."/>
            <person name="Jiao W.-B."/>
            <person name="Folz-Donahue K."/>
            <person name="Wang N."/>
            <person name="Rubio M."/>
            <person name="Liu C."/>
            <person name="Kukat C."/>
            <person name="Ruiz D."/>
            <person name="Huettel B."/>
            <person name="Schneeberger K."/>
        </authorList>
    </citation>
    <scope>NUCLEOTIDE SEQUENCE [LARGE SCALE GENOMIC DNA]</scope>
    <source>
        <strain evidence="5">cv. Rojo Pasion</strain>
    </source>
</reference>
<sequence length="354" mass="40164">MGKKRSRNKSSRRANPSSAQEGPLSSAQEDPHTGVSAACAKPVALQADRPSSAQEGSSSSAQTAAAYVASPSVANTTAAPAPAQRLYAERQCCLKEFLENCHQWVEEEFNRGCQNMLKILIVEIADLESKDITRGPLTGENIFVIGIEVENLKVLILNTPRECNPGMPCYREQFRTLVSEVVRAWEATRPLATKHFLKMIEYCIPQFYFKQLEWHPLLLSSEEQAELIIHAYIHLQIESKGWKEDYKKVIPRRNVDFRKTLGSAFGFSNVYKFRAVEYQPNPLGALMFYRNAHFHVNDHIYEHQKKNKVKPELIKDALLTTAQKENKLAHFFPEVPLELFNYMLIKGIDINAAI</sequence>
<evidence type="ECO:0000313" key="4">
    <source>
        <dbReference type="Proteomes" id="UP000507222"/>
    </source>
</evidence>
<name>A0A6J5TZU8_PRUAR</name>
<evidence type="ECO:0000313" key="5">
    <source>
        <dbReference type="Proteomes" id="UP000507245"/>
    </source>
</evidence>
<proteinExistence type="predicted"/>
<dbReference type="Proteomes" id="UP000507222">
    <property type="component" value="Unassembled WGS sequence"/>
</dbReference>